<dbReference type="CDD" id="cd05233">
    <property type="entry name" value="SDR_c"/>
    <property type="match status" value="1"/>
</dbReference>
<dbReference type="Pfam" id="PF13561">
    <property type="entry name" value="adh_short_C2"/>
    <property type="match status" value="1"/>
</dbReference>
<dbReference type="InterPro" id="IPR002347">
    <property type="entry name" value="SDR_fam"/>
</dbReference>
<sequence length="249" mass="25391">MSFQGHAVVVTGAAQGIGLAIARSFAESGARVAMIDIDASRLREASTGLRAQGHATVDIVADVADASAMQSAAATAARQVGPCQVLVSNAGVLLRGGFDEVDALQQWRRTMGVNLDGCFHAAHAFGAQLRSTRGCIVNVASIHSFVAVRNSAAYTASKGGVKQLTQALALELGAAGVRVNAVAPGITETDMTEGLRSDPEALAAFLARVPLRCTVQPEDVARAVAFLASDAAACITGVTLPVDGGYCAT</sequence>
<comment type="similarity">
    <text evidence="1">Belongs to the short-chain dehydrogenases/reductases (SDR) family.</text>
</comment>
<keyword evidence="2" id="KW-0560">Oxidoreductase</keyword>
<dbReference type="PRINTS" id="PR00080">
    <property type="entry name" value="SDRFAMILY"/>
</dbReference>
<dbReference type="PANTHER" id="PTHR43639:SF9">
    <property type="entry name" value="BLL5898 PROTEIN"/>
    <property type="match status" value="1"/>
</dbReference>
<reference evidence="3" key="1">
    <citation type="submission" date="2023-07" db="EMBL/GenBank/DDBJ databases">
        <title>Sorghum-associated microbial communities from plants grown in Nebraska, USA.</title>
        <authorList>
            <person name="Schachtman D."/>
        </authorList>
    </citation>
    <scope>NUCLEOTIDE SEQUENCE</scope>
    <source>
        <strain evidence="3">DS2795</strain>
    </source>
</reference>
<dbReference type="FunFam" id="3.40.50.720:FF:000084">
    <property type="entry name" value="Short-chain dehydrogenase reductase"/>
    <property type="match status" value="1"/>
</dbReference>
<dbReference type="InterPro" id="IPR036291">
    <property type="entry name" value="NAD(P)-bd_dom_sf"/>
</dbReference>
<evidence type="ECO:0000313" key="4">
    <source>
        <dbReference type="Proteomes" id="UP001244295"/>
    </source>
</evidence>
<dbReference type="GO" id="GO:0016491">
    <property type="term" value="F:oxidoreductase activity"/>
    <property type="evidence" value="ECO:0007669"/>
    <property type="project" value="UniProtKB-KW"/>
</dbReference>
<organism evidence="3 4">
    <name type="scientific">Variovorax boronicumulans</name>
    <dbReference type="NCBI Taxonomy" id="436515"/>
    <lineage>
        <taxon>Bacteria</taxon>
        <taxon>Pseudomonadati</taxon>
        <taxon>Pseudomonadota</taxon>
        <taxon>Betaproteobacteria</taxon>
        <taxon>Burkholderiales</taxon>
        <taxon>Comamonadaceae</taxon>
        <taxon>Variovorax</taxon>
    </lineage>
</organism>
<dbReference type="PANTHER" id="PTHR43639">
    <property type="entry name" value="OXIDOREDUCTASE, SHORT-CHAIN DEHYDROGENASE/REDUCTASE FAMILY (AFU_ORTHOLOGUE AFUA_5G02870)"/>
    <property type="match status" value="1"/>
</dbReference>
<dbReference type="InterPro" id="IPR020904">
    <property type="entry name" value="Sc_DH/Rdtase_CS"/>
</dbReference>
<dbReference type="AlphaFoldDB" id="A0AAW8DU72"/>
<accession>A0AAW8DU72</accession>
<dbReference type="RefSeq" id="WP_307636546.1">
    <property type="nucleotide sequence ID" value="NZ_JAUSRR010000003.1"/>
</dbReference>
<name>A0AAW8DU72_9BURK</name>
<dbReference type="SUPFAM" id="SSF51735">
    <property type="entry name" value="NAD(P)-binding Rossmann-fold domains"/>
    <property type="match status" value="1"/>
</dbReference>
<evidence type="ECO:0000313" key="3">
    <source>
        <dbReference type="EMBL" id="MDP9922999.1"/>
    </source>
</evidence>
<proteinExistence type="inferred from homology"/>
<dbReference type="Proteomes" id="UP001244295">
    <property type="component" value="Unassembled WGS sequence"/>
</dbReference>
<dbReference type="PROSITE" id="PS00061">
    <property type="entry name" value="ADH_SHORT"/>
    <property type="match status" value="1"/>
</dbReference>
<dbReference type="Gene3D" id="3.40.50.720">
    <property type="entry name" value="NAD(P)-binding Rossmann-like Domain"/>
    <property type="match status" value="1"/>
</dbReference>
<comment type="caution">
    <text evidence="3">The sequence shown here is derived from an EMBL/GenBank/DDBJ whole genome shotgun (WGS) entry which is preliminary data.</text>
</comment>
<evidence type="ECO:0000256" key="2">
    <source>
        <dbReference type="ARBA" id="ARBA00023002"/>
    </source>
</evidence>
<evidence type="ECO:0000256" key="1">
    <source>
        <dbReference type="ARBA" id="ARBA00006484"/>
    </source>
</evidence>
<dbReference type="PRINTS" id="PR00081">
    <property type="entry name" value="GDHRDH"/>
</dbReference>
<gene>
    <name evidence="3" type="ORF">J2W25_002020</name>
</gene>
<dbReference type="NCBIfam" id="NF005559">
    <property type="entry name" value="PRK07231.1"/>
    <property type="match status" value="1"/>
</dbReference>
<dbReference type="EMBL" id="JAUSRR010000003">
    <property type="protein sequence ID" value="MDP9922999.1"/>
    <property type="molecule type" value="Genomic_DNA"/>
</dbReference>
<protein>
    <submittedName>
        <fullName evidence="3">NAD(P)-dependent dehydrogenase (Short-subunit alcohol dehydrogenase family)</fullName>
    </submittedName>
</protein>